<evidence type="ECO:0000259" key="3">
    <source>
        <dbReference type="Pfam" id="PF21647"/>
    </source>
</evidence>
<feature type="compositionally biased region" description="Polar residues" evidence="1">
    <location>
        <begin position="314"/>
        <end position="326"/>
    </location>
</feature>
<dbReference type="PANTHER" id="PTHR31928:SF4">
    <property type="entry name" value="OS08G0541500 PROTEIN"/>
    <property type="match status" value="1"/>
</dbReference>
<dbReference type="OrthoDB" id="1908057at2759"/>
<dbReference type="RefSeq" id="XP_016677718.1">
    <property type="nucleotide sequence ID" value="XM_016822229.2"/>
</dbReference>
<reference evidence="4" key="1">
    <citation type="journal article" date="2020" name="Nat. Genet.">
        <title>Genomic diversifications of five Gossypium allopolyploid species and their impact on cotton improvement.</title>
        <authorList>
            <person name="Chen Z.J."/>
            <person name="Sreedasyam A."/>
            <person name="Ando A."/>
            <person name="Song Q."/>
            <person name="De Santiago L.M."/>
            <person name="Hulse-Kemp A.M."/>
            <person name="Ding M."/>
            <person name="Ye W."/>
            <person name="Kirkbride R.C."/>
            <person name="Jenkins J."/>
            <person name="Plott C."/>
            <person name="Lovell J."/>
            <person name="Lin Y.M."/>
            <person name="Vaughn R."/>
            <person name="Liu B."/>
            <person name="Simpson S."/>
            <person name="Scheffler B.E."/>
            <person name="Wen L."/>
            <person name="Saski C.A."/>
            <person name="Grover C.E."/>
            <person name="Hu G."/>
            <person name="Conover J.L."/>
            <person name="Carlson J.W."/>
            <person name="Shu S."/>
            <person name="Boston L.B."/>
            <person name="Williams M."/>
            <person name="Peterson D.G."/>
            <person name="McGee K."/>
            <person name="Jones D.C."/>
            <person name="Wendel J.F."/>
            <person name="Stelly D.M."/>
            <person name="Grimwood J."/>
            <person name="Schmutz J."/>
        </authorList>
    </citation>
    <scope>NUCLEOTIDE SEQUENCE [LARGE SCALE GENOMIC DNA]</scope>
    <source>
        <strain evidence="4">cv. TM-1</strain>
    </source>
</reference>
<dbReference type="GeneID" id="107896919"/>
<dbReference type="InterPro" id="IPR049172">
    <property type="entry name" value="DUF6857_pln"/>
</dbReference>
<sequence>MANLVPGVLLKLLQHMNTDVKVAGEHRSSLLQVVSIVPALAGGELFPNQGFYLKVSDSCHATYVSLPDEHDDLILSDKIQLGQFIHVDRLESASPVPILHGVRPVPGRHPCVGSPEDIVATHSLGFLNNGSKNGSGISKPGEKVKSPSKQVSGEKDKYVGSRSNGGAREDQLDKKMASLTRSKSQSTKPALTSDTKKEPLGKLKVLSSRSIPSSPTSCYSLPTSFEKFASGIKQQAEIKALRKGSPKVGSMEKPSSLHGTSPTGKKVPVIKTLVQGIELGAKALRKSWEGNLEVKGRDHSKPRASKHDIKQESRSTSVPRKSTSSEKLLPKEENKLQTSTRSLKKESKSLVSTKKVMPNGMLDEQEKPNKPRTYIGKKSGDLSSNGGLGNLVKVPINSKRLTDGSVSWGSLPSSLSKLGKEVMKHRDAAQTAAIEALQEAAASESLLRCLSLYSDLTTSAKEDNPQPAVDQFLTLHARLNNVRMIADSLLKTIPVSSSPESEGNPSEEAVKVALDRRKYAASWVQAALATNLSSFSVFTKEHNSIPSHASASVQSQKAIPGNQNILILENSAKNASAKAQGKTRPVIVSKLVAQGVLRKAGDVSGLGPKVPVRPPPEWTRGNGLDEAVDLAEMLRMESQDWFLGFVEKFLDVDVDTSALSDNDQIAGMLTQLKSVNDWLDEISSNKDEGEGEEMTPHVSSETIDRLRKKIYEYLLTHVESAAAALGGGGSQPLPPIRAAETKSKK</sequence>
<name>A0A1U8IMT6_GOSHI</name>
<accession>A0A1U8IMT6</accession>
<feature type="compositionally biased region" description="Basic and acidic residues" evidence="1">
    <location>
        <begin position="167"/>
        <end position="176"/>
    </location>
</feature>
<dbReference type="Proteomes" id="UP000818029">
    <property type="component" value="Chromosome A10"/>
</dbReference>
<feature type="compositionally biased region" description="Basic and acidic residues" evidence="1">
    <location>
        <begin position="292"/>
        <end position="313"/>
    </location>
</feature>
<feature type="region of interest" description="Disordered" evidence="1">
    <location>
        <begin position="724"/>
        <end position="745"/>
    </location>
</feature>
<gene>
    <name evidence="5" type="primary">LOC107896919</name>
</gene>
<dbReference type="KEGG" id="ghi:107896919"/>
<feature type="compositionally biased region" description="Polar residues" evidence="1">
    <location>
        <begin position="179"/>
        <end position="193"/>
    </location>
</feature>
<organism evidence="4 5">
    <name type="scientific">Gossypium hirsutum</name>
    <name type="common">Upland cotton</name>
    <name type="synonym">Gossypium mexicanum</name>
    <dbReference type="NCBI Taxonomy" id="3635"/>
    <lineage>
        <taxon>Eukaryota</taxon>
        <taxon>Viridiplantae</taxon>
        <taxon>Streptophyta</taxon>
        <taxon>Embryophyta</taxon>
        <taxon>Tracheophyta</taxon>
        <taxon>Spermatophyta</taxon>
        <taxon>Magnoliopsida</taxon>
        <taxon>eudicotyledons</taxon>
        <taxon>Gunneridae</taxon>
        <taxon>Pentapetalae</taxon>
        <taxon>rosids</taxon>
        <taxon>malvids</taxon>
        <taxon>Malvales</taxon>
        <taxon>Malvaceae</taxon>
        <taxon>Malvoideae</taxon>
        <taxon>Gossypium</taxon>
    </lineage>
</organism>
<evidence type="ECO:0000256" key="1">
    <source>
        <dbReference type="SAM" id="MobiDB-lite"/>
    </source>
</evidence>
<dbReference type="Pfam" id="PF21647">
    <property type="entry name" value="DUF6857"/>
    <property type="match status" value="1"/>
</dbReference>
<dbReference type="PANTHER" id="PTHR31928">
    <property type="entry name" value="EXPRESSED PROTEIN"/>
    <property type="match status" value="1"/>
</dbReference>
<dbReference type="Pfam" id="PF06075">
    <property type="entry name" value="DUF936"/>
    <property type="match status" value="1"/>
</dbReference>
<dbReference type="InterPro" id="IPR048297">
    <property type="entry name" value="DUF936_dom_pln"/>
</dbReference>
<dbReference type="STRING" id="3635.A0A1U8IMT6"/>
<feature type="region of interest" description="Disordered" evidence="1">
    <location>
        <begin position="129"/>
        <end position="199"/>
    </location>
</feature>
<dbReference type="AlphaFoldDB" id="A0A1U8IMT6"/>
<evidence type="ECO:0000259" key="2">
    <source>
        <dbReference type="Pfam" id="PF06075"/>
    </source>
</evidence>
<feature type="region of interest" description="Disordered" evidence="1">
    <location>
        <begin position="292"/>
        <end position="381"/>
    </location>
</feature>
<feature type="domain" description="DUF936" evidence="2">
    <location>
        <begin position="4"/>
        <end position="120"/>
    </location>
</feature>
<dbReference type="InterPro" id="IPR010341">
    <property type="entry name" value="DUF936_pln"/>
</dbReference>
<feature type="region of interest" description="Disordered" evidence="1">
    <location>
        <begin position="240"/>
        <end position="267"/>
    </location>
</feature>
<feature type="domain" description="DUF6857" evidence="3">
    <location>
        <begin position="396"/>
        <end position="725"/>
    </location>
</feature>
<keyword evidence="4" id="KW-1185">Reference proteome</keyword>
<dbReference type="PaxDb" id="3635-A0A1U8IMT6"/>
<reference evidence="5" key="2">
    <citation type="submission" date="2025-08" db="UniProtKB">
        <authorList>
            <consortium name="RefSeq"/>
        </authorList>
    </citation>
    <scope>IDENTIFICATION</scope>
</reference>
<dbReference type="SMR" id="A0A1U8IMT6"/>
<proteinExistence type="predicted"/>
<protein>
    <submittedName>
        <fullName evidence="5">Uncharacterized protein</fullName>
    </submittedName>
</protein>
<dbReference type="OMA" id="DSCHATY"/>
<evidence type="ECO:0000313" key="5">
    <source>
        <dbReference type="RefSeq" id="XP_016677718.1"/>
    </source>
</evidence>
<evidence type="ECO:0000313" key="4">
    <source>
        <dbReference type="Proteomes" id="UP000818029"/>
    </source>
</evidence>